<sequence length="132" mass="14902">TCLKIEEVDISIYWTVSNFGKSGKVAYRIALPPSLSNLHNVLHVSQLRKYASDPSHVIESDDIRVRDNLTVETIPLRIEGREVKKLSNKEIASVNVVWGGPAGENATWELENKMEDSYLELFSGKFSRTKIL</sequence>
<proteinExistence type="predicted"/>
<protein>
    <recommendedName>
        <fullName evidence="1">Tf2-1-like SH3-like domain-containing protein</fullName>
    </recommendedName>
</protein>
<dbReference type="AlphaFoldDB" id="A0A392Q1G7"/>
<evidence type="ECO:0000313" key="2">
    <source>
        <dbReference type="EMBL" id="MCI17732.1"/>
    </source>
</evidence>
<dbReference type="Pfam" id="PF24626">
    <property type="entry name" value="SH3_Tf2-1"/>
    <property type="match status" value="1"/>
</dbReference>
<dbReference type="PANTHER" id="PTHR46148">
    <property type="entry name" value="CHROMO DOMAIN-CONTAINING PROTEIN"/>
    <property type="match status" value="1"/>
</dbReference>
<dbReference type="Proteomes" id="UP000265520">
    <property type="component" value="Unassembled WGS sequence"/>
</dbReference>
<dbReference type="PANTHER" id="PTHR46148:SF60">
    <property type="entry name" value="CHROMO DOMAIN-CONTAINING PROTEIN"/>
    <property type="match status" value="1"/>
</dbReference>
<dbReference type="InterPro" id="IPR056924">
    <property type="entry name" value="SH3_Tf2-1"/>
</dbReference>
<keyword evidence="3" id="KW-1185">Reference proteome</keyword>
<dbReference type="EMBL" id="LXQA010106819">
    <property type="protein sequence ID" value="MCI17732.1"/>
    <property type="molecule type" value="Genomic_DNA"/>
</dbReference>
<evidence type="ECO:0000313" key="3">
    <source>
        <dbReference type="Proteomes" id="UP000265520"/>
    </source>
</evidence>
<reference evidence="2 3" key="1">
    <citation type="journal article" date="2018" name="Front. Plant Sci.">
        <title>Red Clover (Trifolium pratense) and Zigzag Clover (T. medium) - A Picture of Genomic Similarities and Differences.</title>
        <authorList>
            <person name="Dluhosova J."/>
            <person name="Istvanek J."/>
            <person name="Nedelnik J."/>
            <person name="Repkova J."/>
        </authorList>
    </citation>
    <scope>NUCLEOTIDE SEQUENCE [LARGE SCALE GENOMIC DNA]</scope>
    <source>
        <strain evidence="3">cv. 10/8</strain>
        <tissue evidence="2">Leaf</tissue>
    </source>
</reference>
<name>A0A392Q1G7_9FABA</name>
<feature type="domain" description="Tf2-1-like SH3-like" evidence="1">
    <location>
        <begin position="21"/>
        <end position="50"/>
    </location>
</feature>
<evidence type="ECO:0000259" key="1">
    <source>
        <dbReference type="Pfam" id="PF24626"/>
    </source>
</evidence>
<organism evidence="2 3">
    <name type="scientific">Trifolium medium</name>
    <dbReference type="NCBI Taxonomy" id="97028"/>
    <lineage>
        <taxon>Eukaryota</taxon>
        <taxon>Viridiplantae</taxon>
        <taxon>Streptophyta</taxon>
        <taxon>Embryophyta</taxon>
        <taxon>Tracheophyta</taxon>
        <taxon>Spermatophyta</taxon>
        <taxon>Magnoliopsida</taxon>
        <taxon>eudicotyledons</taxon>
        <taxon>Gunneridae</taxon>
        <taxon>Pentapetalae</taxon>
        <taxon>rosids</taxon>
        <taxon>fabids</taxon>
        <taxon>Fabales</taxon>
        <taxon>Fabaceae</taxon>
        <taxon>Papilionoideae</taxon>
        <taxon>50 kb inversion clade</taxon>
        <taxon>NPAAA clade</taxon>
        <taxon>Hologalegina</taxon>
        <taxon>IRL clade</taxon>
        <taxon>Trifolieae</taxon>
        <taxon>Trifolium</taxon>
    </lineage>
</organism>
<comment type="caution">
    <text evidence="2">The sequence shown here is derived from an EMBL/GenBank/DDBJ whole genome shotgun (WGS) entry which is preliminary data.</text>
</comment>
<feature type="non-terminal residue" evidence="2">
    <location>
        <position position="1"/>
    </location>
</feature>
<accession>A0A392Q1G7</accession>